<dbReference type="PANTHER" id="PTHR12110:SF21">
    <property type="entry name" value="XYLOSE ISOMERASE-LIKE TIM BARREL DOMAIN-CONTAINING PROTEIN"/>
    <property type="match status" value="1"/>
</dbReference>
<comment type="catalytic activity">
    <reaction evidence="2">
        <text>3-dehydroshikimate = 3,4-dihydroxybenzoate + H2O</text>
        <dbReference type="Rhea" id="RHEA:24848"/>
        <dbReference type="ChEBI" id="CHEBI:15377"/>
        <dbReference type="ChEBI" id="CHEBI:16630"/>
        <dbReference type="ChEBI" id="CHEBI:36241"/>
        <dbReference type="EC" id="4.2.1.118"/>
    </reaction>
</comment>
<feature type="binding site" evidence="2">
    <location>
        <position position="576"/>
    </location>
    <ligand>
        <name>Mg(2+)</name>
        <dbReference type="ChEBI" id="CHEBI:18420"/>
    </ligand>
</feature>
<dbReference type="GO" id="GO:0051213">
    <property type="term" value="F:dioxygenase activity"/>
    <property type="evidence" value="ECO:0007669"/>
    <property type="project" value="UniProtKB-KW"/>
</dbReference>
<keyword evidence="4" id="KW-0670">Pyruvate</keyword>
<sequence length="608" mass="65347">METSIATVCISGPLSAKLHAIAAAGFDGIELFEPDLIAAPESPEEIRALAARLGLRIDLYQPLRDVEGVSEEEFARVLHRADAKFALMQRLGVGTVLACSNVATAVTDDLDVSAAQLRRLGELAAGRGIRIAFEALAWGRHIDDYRTAWEVVRRADHPAVGVCLDSFHILSRRTPLEGITEIPGDRIFFVQLADAPALSLDVLSWSRHHRLFPGEGAFELADLTRRVLDAGYRGPLSLEVFNDTFRQTDPVRTAAQARRSLRWLEDAVARIDPDVPDLQLLPDSAAPAGVAFVEIKGEDTSGFDRVLAAAGFTAHGRHRSKAVTLWTSGRARIVLNEERAAGLAPRIAAVGFDVDDADAVTRRLTALGVPRVDRRRLADEADLPGTIAPDGTEVYWSQAADAGDPEWAAEFGPVQRSAAHGVTRVDHVSLTQPWQVIDETRLFLSAAFALEPQGSTDVPGPAGLVQSHVFGSPDGAVRLPLNVAPPLSAEAGRDGGPVQHIAFACDDVIALARALADAGVAPLPVPANYYDDLAARFALPESTLDGLRAASVLYDADADGSYLHVYTRTIGGVFFEFVERRGHYDGYGPQNAAVRLTAQQRAADRFGA</sequence>
<dbReference type="AlphaFoldDB" id="A0A0F0LTX8"/>
<evidence type="ECO:0000256" key="2">
    <source>
        <dbReference type="HAMAP-Rule" id="MF_02238"/>
    </source>
</evidence>
<feature type="binding site" evidence="2">
    <location>
        <position position="165"/>
    </location>
    <ligand>
        <name>a divalent metal cation</name>
        <dbReference type="ChEBI" id="CHEBI:60240"/>
        <note>catalytic</note>
    </ligand>
</feature>
<feature type="domain" description="VOC" evidence="3">
    <location>
        <begin position="424"/>
        <end position="568"/>
    </location>
</feature>
<dbReference type="SUPFAM" id="SSF51658">
    <property type="entry name" value="Xylose isomerase-like"/>
    <property type="match status" value="1"/>
</dbReference>
<dbReference type="InterPro" id="IPR037523">
    <property type="entry name" value="VOC_core"/>
</dbReference>
<keyword evidence="4" id="KW-0223">Dioxygenase</keyword>
<comment type="caution">
    <text evidence="4">The sequence shown here is derived from an EMBL/GenBank/DDBJ whole genome shotgun (WGS) entry which is preliminary data.</text>
</comment>
<evidence type="ECO:0000313" key="4">
    <source>
        <dbReference type="EMBL" id="KJL35745.1"/>
    </source>
</evidence>
<dbReference type="InterPro" id="IPR036237">
    <property type="entry name" value="Xyl_isomerase-like_sf"/>
</dbReference>
<dbReference type="PANTHER" id="PTHR12110">
    <property type="entry name" value="HYDROXYPYRUVATE ISOMERASE"/>
    <property type="match status" value="1"/>
</dbReference>
<evidence type="ECO:0000313" key="5">
    <source>
        <dbReference type="Proteomes" id="UP000033451"/>
    </source>
</evidence>
<dbReference type="GO" id="GO:0046565">
    <property type="term" value="F:3-dehydroshikimate dehydratase activity"/>
    <property type="evidence" value="ECO:0007669"/>
    <property type="project" value="UniProtKB-UniRule"/>
</dbReference>
<dbReference type="EC" id="4.2.1.118" evidence="2"/>
<feature type="binding site" evidence="2">
    <location>
        <position position="134"/>
    </location>
    <ligand>
        <name>a divalent metal cation</name>
        <dbReference type="ChEBI" id="CHEBI:60240"/>
        <note>catalytic</note>
    </ligand>
</feature>
<keyword evidence="1" id="KW-0119">Carbohydrate metabolism</keyword>
<dbReference type="HAMAP" id="MF_02238">
    <property type="entry name" value="DSD"/>
    <property type="match status" value="1"/>
</dbReference>
<feature type="binding site" evidence="2">
    <location>
        <position position="239"/>
    </location>
    <ligand>
        <name>a divalent metal cation</name>
        <dbReference type="ChEBI" id="CHEBI:60240"/>
        <note>catalytic</note>
    </ligand>
</feature>
<feature type="binding site" evidence="2">
    <location>
        <position position="500"/>
    </location>
    <ligand>
        <name>Mg(2+)</name>
        <dbReference type="ChEBI" id="CHEBI:18420"/>
    </ligand>
</feature>
<dbReference type="GO" id="GO:0046279">
    <property type="term" value="P:3,4-dihydroxybenzoate biosynthetic process"/>
    <property type="evidence" value="ECO:0007669"/>
    <property type="project" value="UniProtKB-UniRule"/>
</dbReference>
<dbReference type="Pfam" id="PF01261">
    <property type="entry name" value="AP_endonuc_2"/>
    <property type="match status" value="1"/>
</dbReference>
<keyword evidence="2" id="KW-0456">Lyase</keyword>
<name>A0A0F0LTX8_9MICO</name>
<dbReference type="GO" id="GO:0046872">
    <property type="term" value="F:metal ion binding"/>
    <property type="evidence" value="ECO:0007669"/>
    <property type="project" value="UniProtKB-UniRule"/>
</dbReference>
<dbReference type="PATRIC" id="fig|400772.4.peg.2194"/>
<dbReference type="PROSITE" id="PS51819">
    <property type="entry name" value="VOC"/>
    <property type="match status" value="1"/>
</dbReference>
<dbReference type="Gene3D" id="3.20.20.150">
    <property type="entry name" value="Divalent-metal-dependent TIM barrel enzymes"/>
    <property type="match status" value="1"/>
</dbReference>
<evidence type="ECO:0000259" key="3">
    <source>
        <dbReference type="PROSITE" id="PS51819"/>
    </source>
</evidence>
<dbReference type="InterPro" id="IPR004360">
    <property type="entry name" value="Glyas_Fos-R_dOase_dom"/>
</dbReference>
<reference evidence="4 5" key="1">
    <citation type="submission" date="2015-02" db="EMBL/GenBank/DDBJ databases">
        <title>Draft genome sequences of ten Microbacterium spp. with emphasis on heavy metal contaminated environments.</title>
        <authorList>
            <person name="Corretto E."/>
        </authorList>
    </citation>
    <scope>NUCLEOTIDE SEQUENCE [LARGE SCALE GENOMIC DNA]</scope>
    <source>
        <strain evidence="4 5">DSM 18659</strain>
    </source>
</reference>
<organism evidence="4 5">
    <name type="scientific">Microbacterium ginsengisoli</name>
    <dbReference type="NCBI Taxonomy" id="400772"/>
    <lineage>
        <taxon>Bacteria</taxon>
        <taxon>Bacillati</taxon>
        <taxon>Actinomycetota</taxon>
        <taxon>Actinomycetes</taxon>
        <taxon>Micrococcales</taxon>
        <taxon>Microbacteriaceae</taxon>
        <taxon>Microbacterium</taxon>
    </lineage>
</organism>
<dbReference type="InterPro" id="IPR029068">
    <property type="entry name" value="Glyas_Bleomycin-R_OHBP_Dase"/>
</dbReference>
<dbReference type="Gene3D" id="3.10.180.10">
    <property type="entry name" value="2,3-Dihydroxybiphenyl 1,2-Dioxygenase, domain 1"/>
    <property type="match status" value="2"/>
</dbReference>
<protein>
    <recommendedName>
        <fullName evidence="2">3-dehydroshikimate dehydratase</fullName>
        <shortName evidence="2">DSD</shortName>
        <ecNumber evidence="2">4.2.1.118</ecNumber>
    </recommendedName>
</protein>
<dbReference type="UniPathway" id="UPA00088"/>
<feature type="binding site" evidence="2">
    <location>
        <position position="427"/>
    </location>
    <ligand>
        <name>Mg(2+)</name>
        <dbReference type="ChEBI" id="CHEBI:18420"/>
    </ligand>
</feature>
<evidence type="ECO:0000256" key="1">
    <source>
        <dbReference type="ARBA" id="ARBA00023277"/>
    </source>
</evidence>
<comment type="function">
    <text evidence="2">Catalyzes the conversion of 3-dehydroshikimate to protocatechuate (3,4-dihydroxybenzoate), a common intermediate of quinate and shikimate degradation pathways.</text>
</comment>
<dbReference type="Proteomes" id="UP000033451">
    <property type="component" value="Unassembled WGS sequence"/>
</dbReference>
<feature type="binding site" evidence="2">
    <location>
        <position position="191"/>
    </location>
    <ligand>
        <name>a divalent metal cation</name>
        <dbReference type="ChEBI" id="CHEBI:60240"/>
        <note>catalytic</note>
    </ligand>
</feature>
<gene>
    <name evidence="4" type="primary">lly</name>
    <name evidence="4" type="ORF">RR49_02178</name>
</gene>
<comment type="cofactor">
    <cofactor evidence="2">
        <name>a divalent metal cation</name>
        <dbReference type="ChEBI" id="CHEBI:60240"/>
    </cofactor>
</comment>
<accession>A0A0F0LTX8</accession>
<dbReference type="Pfam" id="PF14696">
    <property type="entry name" value="Glyoxalase_5"/>
    <property type="match status" value="1"/>
</dbReference>
<comment type="pathway">
    <text evidence="2">Aromatic compound metabolism; 3,4-dihydroxybenzoate biosynthesis.</text>
</comment>
<comment type="similarity">
    <text evidence="2">Belongs to the bacterial two-domain DSD family.</text>
</comment>
<dbReference type="InterPro" id="IPR050312">
    <property type="entry name" value="IolE/XylAMocC-like"/>
</dbReference>
<dbReference type="InterPro" id="IPR013022">
    <property type="entry name" value="Xyl_isomerase-like_TIM-brl"/>
</dbReference>
<dbReference type="Pfam" id="PF00903">
    <property type="entry name" value="Glyoxalase"/>
    <property type="match status" value="1"/>
</dbReference>
<keyword evidence="4" id="KW-0560">Oxidoreductase</keyword>
<dbReference type="EMBL" id="JYIY01000077">
    <property type="protein sequence ID" value="KJL35745.1"/>
    <property type="molecule type" value="Genomic_DNA"/>
</dbReference>
<proteinExistence type="inferred from homology"/>
<dbReference type="SUPFAM" id="SSF54593">
    <property type="entry name" value="Glyoxalase/Bleomycin resistance protein/Dihydroxybiphenyl dioxygenase"/>
    <property type="match status" value="1"/>
</dbReference>
<dbReference type="RefSeq" id="WP_045248086.1">
    <property type="nucleotide sequence ID" value="NZ_JYIY01000077.1"/>
</dbReference>
<dbReference type="STRING" id="400772.RR49_02178"/>
<dbReference type="OrthoDB" id="9780241at2"/>
<dbReference type="InterPro" id="IPR043700">
    <property type="entry name" value="DSD"/>
</dbReference>
<keyword evidence="5" id="KW-1185">Reference proteome</keyword>
<keyword evidence="2" id="KW-0479">Metal-binding</keyword>